<dbReference type="AlphaFoldDB" id="D7E8K3"/>
<dbReference type="HOGENOM" id="CLU_2949286_0_0_2"/>
<dbReference type="Proteomes" id="UP000000391">
    <property type="component" value="Chromosome"/>
</dbReference>
<organism evidence="1 2">
    <name type="scientific">Methanohalobium evestigatum (strain ATCC BAA-1072 / DSM 3721 / NBRC 107634 / OCM 161 / Z-7303)</name>
    <dbReference type="NCBI Taxonomy" id="644295"/>
    <lineage>
        <taxon>Archaea</taxon>
        <taxon>Methanobacteriati</taxon>
        <taxon>Methanobacteriota</taxon>
        <taxon>Stenosarchaea group</taxon>
        <taxon>Methanomicrobia</taxon>
        <taxon>Methanosarcinales</taxon>
        <taxon>Methanosarcinaceae</taxon>
        <taxon>Methanohalobium</taxon>
    </lineage>
</organism>
<dbReference type="GeneID" id="9346261"/>
<evidence type="ECO:0000313" key="1">
    <source>
        <dbReference type="EMBL" id="ADI73545.1"/>
    </source>
</evidence>
<gene>
    <name evidence="1" type="ordered locus">Metev_0639</name>
</gene>
<evidence type="ECO:0000313" key="2">
    <source>
        <dbReference type="Proteomes" id="UP000000391"/>
    </source>
</evidence>
<dbReference type="KEGG" id="mev:Metev_0639"/>
<keyword evidence="2" id="KW-1185">Reference proteome</keyword>
<proteinExistence type="predicted"/>
<sequence length="59" mass="6906">MNSLSSEDREKIEQKAKTLKESIRPHIIELKTDLHELKQKYSIEYSLNDGRYGKQGAEQ</sequence>
<dbReference type="STRING" id="644295.Metev_0639"/>
<name>D7E8K3_METEZ</name>
<protein>
    <submittedName>
        <fullName evidence="1">Uncharacterized protein</fullName>
    </submittedName>
</protein>
<dbReference type="EMBL" id="CP002069">
    <property type="protein sequence ID" value="ADI73545.1"/>
    <property type="molecule type" value="Genomic_DNA"/>
</dbReference>
<reference evidence="1 2" key="1">
    <citation type="submission" date="2010-06" db="EMBL/GenBank/DDBJ databases">
        <title>Complete sequence chromosome of Methanohalobium evestigatum Z-7303.</title>
        <authorList>
            <consortium name="US DOE Joint Genome Institute"/>
            <person name="Lucas S."/>
            <person name="Copeland A."/>
            <person name="Lapidus A."/>
            <person name="Cheng J.-F."/>
            <person name="Bruce D."/>
            <person name="Goodwin L."/>
            <person name="Pitluck S."/>
            <person name="Saunders E."/>
            <person name="Detter J.C."/>
            <person name="Han C."/>
            <person name="Tapia R."/>
            <person name="Land M."/>
            <person name="Hauser L."/>
            <person name="Kyrpides N."/>
            <person name="Mikhailova N."/>
            <person name="Sieprawska-Lupa M."/>
            <person name="Whitman W.B."/>
            <person name="Anderson I."/>
            <person name="Woyke T."/>
        </authorList>
    </citation>
    <scope>NUCLEOTIDE SEQUENCE [LARGE SCALE GENOMIC DNA]</scope>
    <source>
        <strain evidence="2">ATCC BAA-1072 / DSM 3721 / NBRC 107634 / OCM 161 / Z-7303</strain>
    </source>
</reference>
<dbReference type="RefSeq" id="WP_013194113.1">
    <property type="nucleotide sequence ID" value="NC_014253.1"/>
</dbReference>
<accession>D7E8K3</accession>